<accession>A0A2Z4FJ38</accession>
<keyword evidence="6" id="KW-1185">Reference proteome</keyword>
<dbReference type="OrthoDB" id="189743at2"/>
<dbReference type="PANTHER" id="PTHR32183">
    <property type="match status" value="1"/>
</dbReference>
<dbReference type="AlphaFoldDB" id="A0A2Z4FJ38"/>
<proteinExistence type="predicted"/>
<dbReference type="InterPro" id="IPR029063">
    <property type="entry name" value="SAM-dependent_MTases_sf"/>
</dbReference>
<dbReference type="CDD" id="cd02440">
    <property type="entry name" value="AdoMet_MTases"/>
    <property type="match status" value="1"/>
</dbReference>
<protein>
    <submittedName>
        <fullName evidence="5">Uncharacterized protein</fullName>
    </submittedName>
</protein>
<gene>
    <name evidence="5" type="ORF">DN745_05705</name>
</gene>
<dbReference type="PANTHER" id="PTHR32183:SF11">
    <property type="entry name" value="THIOL METHYLTRANSFERASE 2-RELATED"/>
    <property type="match status" value="1"/>
</dbReference>
<evidence type="ECO:0000256" key="4">
    <source>
        <dbReference type="ARBA" id="ARBA00022691"/>
    </source>
</evidence>
<dbReference type="SUPFAM" id="SSF53335">
    <property type="entry name" value="S-adenosyl-L-methionine-dependent methyltransferases"/>
    <property type="match status" value="1"/>
</dbReference>
<keyword evidence="3" id="KW-0808">Transferase</keyword>
<evidence type="ECO:0000256" key="1">
    <source>
        <dbReference type="ARBA" id="ARBA00022553"/>
    </source>
</evidence>
<dbReference type="Gene3D" id="3.40.50.150">
    <property type="entry name" value="Vaccinia Virus protein VP39"/>
    <property type="match status" value="1"/>
</dbReference>
<keyword evidence="4" id="KW-0949">S-adenosyl-L-methionine</keyword>
<evidence type="ECO:0000256" key="3">
    <source>
        <dbReference type="ARBA" id="ARBA00022679"/>
    </source>
</evidence>
<evidence type="ECO:0000313" key="5">
    <source>
        <dbReference type="EMBL" id="AWV88860.1"/>
    </source>
</evidence>
<organism evidence="5 6">
    <name type="scientific">Bradymonas sediminis</name>
    <dbReference type="NCBI Taxonomy" id="1548548"/>
    <lineage>
        <taxon>Bacteria</taxon>
        <taxon>Deltaproteobacteria</taxon>
        <taxon>Bradymonadales</taxon>
        <taxon>Bradymonadaceae</taxon>
        <taxon>Bradymonas</taxon>
    </lineage>
</organism>
<dbReference type="EMBL" id="CP030032">
    <property type="protein sequence ID" value="AWV88860.1"/>
    <property type="molecule type" value="Genomic_DNA"/>
</dbReference>
<dbReference type="InterPro" id="IPR008854">
    <property type="entry name" value="TPMT"/>
</dbReference>
<evidence type="ECO:0000256" key="2">
    <source>
        <dbReference type="ARBA" id="ARBA00022603"/>
    </source>
</evidence>
<dbReference type="Pfam" id="PF05724">
    <property type="entry name" value="TPMT"/>
    <property type="match status" value="1"/>
</dbReference>
<dbReference type="RefSeq" id="WP_111332904.1">
    <property type="nucleotide sequence ID" value="NZ_CP030032.1"/>
</dbReference>
<evidence type="ECO:0000313" key="6">
    <source>
        <dbReference type="Proteomes" id="UP000249799"/>
    </source>
</evidence>
<name>A0A2Z4FJ38_9DELT</name>
<keyword evidence="2" id="KW-0489">Methyltransferase</keyword>
<sequence>MSDKNGWVEAWEAGRTPWDTGQAAGALVELVEGGTLPEGRALVPGAGSGYDVLALASPTREVIGLDLAEGAKQRFEGLRDEAGISAEQAKLVVANFFDYQPDAPFDMIWDFTFLCALEPEMRGDWARRMDELLAPGGELVTLIFPGVDKAPDDGPPYAMSPELVRGILEPKFEAYFLEPTPSTHPGFVNAKAWIARWRRA</sequence>
<reference evidence="5 6" key="1">
    <citation type="submission" date="2018-06" db="EMBL/GenBank/DDBJ databases">
        <title>Lujinxingia sediminis gen. nov. sp. nov., a new facultative anaerobic member of the class Deltaproteobacteria, and proposal of Lujinxingaceae fam. nov.</title>
        <authorList>
            <person name="Guo L.-Y."/>
            <person name="Li C.-M."/>
            <person name="Wang S."/>
            <person name="Du Z.-J."/>
        </authorList>
    </citation>
    <scope>NUCLEOTIDE SEQUENCE [LARGE SCALE GENOMIC DNA]</scope>
    <source>
        <strain evidence="5 6">FA350</strain>
    </source>
</reference>
<keyword evidence="1" id="KW-0597">Phosphoprotein</keyword>
<dbReference type="Proteomes" id="UP000249799">
    <property type="component" value="Chromosome"/>
</dbReference>
<dbReference type="GO" id="GO:0032259">
    <property type="term" value="P:methylation"/>
    <property type="evidence" value="ECO:0007669"/>
    <property type="project" value="UniProtKB-KW"/>
</dbReference>
<dbReference type="GO" id="GO:0008757">
    <property type="term" value="F:S-adenosylmethionine-dependent methyltransferase activity"/>
    <property type="evidence" value="ECO:0007669"/>
    <property type="project" value="InterPro"/>
</dbReference>
<dbReference type="PROSITE" id="PS51585">
    <property type="entry name" value="SAM_MT_TPMT"/>
    <property type="match status" value="1"/>
</dbReference>
<dbReference type="KEGG" id="bsed:DN745_05705"/>